<name>A0ABX8DDJ0_9GAMM</name>
<organism evidence="1 2">
    <name type="scientific">Shewanella dokdonensis</name>
    <dbReference type="NCBI Taxonomy" id="712036"/>
    <lineage>
        <taxon>Bacteria</taxon>
        <taxon>Pseudomonadati</taxon>
        <taxon>Pseudomonadota</taxon>
        <taxon>Gammaproteobacteria</taxon>
        <taxon>Alteromonadales</taxon>
        <taxon>Shewanellaceae</taxon>
        <taxon>Shewanella</taxon>
    </lineage>
</organism>
<proteinExistence type="predicted"/>
<dbReference type="Proteomes" id="UP000676428">
    <property type="component" value="Chromosome"/>
</dbReference>
<evidence type="ECO:0000313" key="2">
    <source>
        <dbReference type="Proteomes" id="UP000676428"/>
    </source>
</evidence>
<keyword evidence="2" id="KW-1185">Reference proteome</keyword>
<dbReference type="EMBL" id="CP074572">
    <property type="protein sequence ID" value="QVK22475.1"/>
    <property type="molecule type" value="Genomic_DNA"/>
</dbReference>
<gene>
    <name evidence="1" type="ORF">KHX94_14090</name>
</gene>
<reference evidence="1 2" key="1">
    <citation type="journal article" date="2012" name="Int. J. Syst. Evol. Microbiol.">
        <title>Shewanella dokdonensis sp. nov., isolated from seawater.</title>
        <authorList>
            <person name="Sung H.R."/>
            <person name="Yoon J.H."/>
            <person name="Ghim S.Y."/>
        </authorList>
    </citation>
    <scope>NUCLEOTIDE SEQUENCE [LARGE SCALE GENOMIC DNA]</scope>
    <source>
        <strain evidence="1 2">DSM 23626</strain>
    </source>
</reference>
<accession>A0ABX8DDJ0</accession>
<evidence type="ECO:0000313" key="1">
    <source>
        <dbReference type="EMBL" id="QVK22475.1"/>
    </source>
</evidence>
<protein>
    <submittedName>
        <fullName evidence="1">Uncharacterized protein</fullName>
    </submittedName>
</protein>
<sequence>MLISPYRTALVKNATTDVVASALQGSQAQGTQHCLYLAQGLPELGLNGNYSAGIVEGLWHFFPELKTWLAAKRQGNG</sequence>